<dbReference type="EMBL" id="JAHDYR010000069">
    <property type="protein sequence ID" value="KAG9389637.1"/>
    <property type="molecule type" value="Genomic_DNA"/>
</dbReference>
<dbReference type="InterPro" id="IPR019441">
    <property type="entry name" value="FMP27/BLTP2/Hobbit_GFWDK_RBG"/>
</dbReference>
<comment type="caution">
    <text evidence="3">The sequence shown here is derived from an EMBL/GenBank/DDBJ whole genome shotgun (WGS) entry which is preliminary data.</text>
</comment>
<dbReference type="Proteomes" id="UP000717585">
    <property type="component" value="Unassembled WGS sequence"/>
</dbReference>
<feature type="compositionally biased region" description="Polar residues" evidence="1">
    <location>
        <begin position="1486"/>
        <end position="1496"/>
    </location>
</feature>
<feature type="region of interest" description="Disordered" evidence="1">
    <location>
        <begin position="1476"/>
        <end position="1507"/>
    </location>
</feature>
<dbReference type="SMART" id="SM01214">
    <property type="entry name" value="Fmp27_GFWDK"/>
    <property type="match status" value="1"/>
</dbReference>
<dbReference type="OrthoDB" id="1562405at2759"/>
<protein>
    <submittedName>
        <fullName evidence="3">Golgi-body localization protein domain</fullName>
    </submittedName>
</protein>
<feature type="domain" description="FMP27/BLTP2/Hobbit GFWDK motif-containing RBG unit" evidence="2">
    <location>
        <begin position="575"/>
        <end position="707"/>
    </location>
</feature>
<dbReference type="InterPro" id="IPR045167">
    <property type="entry name" value="Hobbit"/>
</dbReference>
<dbReference type="PANTHER" id="PTHR15678">
    <property type="entry name" value="ANTIGEN MLAA-22-RELATED"/>
    <property type="match status" value="1"/>
</dbReference>
<proteinExistence type="predicted"/>
<name>A0A8J6B448_9EUKA</name>
<evidence type="ECO:0000313" key="4">
    <source>
        <dbReference type="Proteomes" id="UP000717585"/>
    </source>
</evidence>
<organism evidence="3 4">
    <name type="scientific">Carpediemonas membranifera</name>
    <dbReference type="NCBI Taxonomy" id="201153"/>
    <lineage>
        <taxon>Eukaryota</taxon>
        <taxon>Metamonada</taxon>
        <taxon>Carpediemonas-like organisms</taxon>
        <taxon>Carpediemonas</taxon>
    </lineage>
</organism>
<accession>A0A8J6B448</accession>
<evidence type="ECO:0000313" key="3">
    <source>
        <dbReference type="EMBL" id="KAG9389637.1"/>
    </source>
</evidence>
<dbReference type="PANTHER" id="PTHR15678:SF6">
    <property type="entry name" value="BRIDGE-LIKE LIPID TRANSFER PROTEIN FAMILY MEMBER 2"/>
    <property type="match status" value="1"/>
</dbReference>
<reference evidence="3" key="1">
    <citation type="submission" date="2021-05" db="EMBL/GenBank/DDBJ databases">
        <title>A free-living protist that lacks canonical eukaryotic 1 DNA replication and segregation systems.</title>
        <authorList>
            <person name="Salas-Leiva D.E."/>
            <person name="Tromer E.C."/>
            <person name="Curtis B.A."/>
            <person name="Jerlstrom-Hultqvist J."/>
            <person name="Kolisko M."/>
            <person name="Yi Z."/>
            <person name="Salas-Leiva J.S."/>
            <person name="Gallot-Lavallee L."/>
            <person name="Kops G.J.P.L."/>
            <person name="Archibald J.M."/>
            <person name="Simpson A.G.B."/>
            <person name="Roger A.J."/>
        </authorList>
    </citation>
    <scope>NUCLEOTIDE SEQUENCE</scope>
    <source>
        <strain evidence="3">BICM</strain>
    </source>
</reference>
<sequence length="1631" mass="178548">MLRRRASCAMRIGSVDIRFTGFSIKFLFLSFLGSLLSEQMKLYLLGKTLLAEYRTTLARTRGFGLIAVDLKSISLSYRTYTLEALDISLAWCFLLRVSLFAQNVDGVALCHCPPELSPPALFIDHPDGVTPSPDPSWPTYDPLTVTTPPSLNPVASDMAVDVKARLVARQISAMRDSSGIHAAVAAVGVAVGDAPDECAVTLPDEGWTPDDVTSTRGQLLSAVSVGLGPVTVGAVDAFIDTPTALRLLAIAKELKGLRRPKQVGSDTTSSETAAEPSSVPQFMIDSGAVTLAFHPESPIRLKATRLAGLTFDAASVAMGPTLVAKTGPGAIDTIPFDLPELERNIGRLPPPPRADETSLDDDPVPCPEPVQAKGVDRFVTFHTASAELDAPVNPKPGHLFDAWMTGFIQFNKLRRRAAESDSDTTFLRLRIQADQMTGRLRMTPFESKLHRIHRLGVTLSEARALQLRLLEDDERFKAAPADRQRALLDKLHVKHAKQWLGAVGASNISDPTPQALCDTETGRCALFILEDGTTAEWRAAEAAAREAKNVQFKADGVTGLVLAGEIEAWRVTALDYPVPLYKARMTKFTADMLVAGTGTVLGRYIHQRPYPVAPGQTLFRPRPTAPSKLYHITQVYADRPVFAYPAAYMPVWAAIRAHVGAITGPSRSTYLPVNWYDKLRANLHGRLDLVATEAIWLLSPHRDPYRVTEDALTAAMGQAEVCIPDCRRMLFRTHQLRWARGWYAGPTTSSPVTVTEIRWDFRAPRVDHHLWTDSAVDPTDPYKPLRAESVEFDVVVRGSADVGPLALTDCGPARLLYTSVAGRPISRPVELPLPSETDIVWPGVSGIPLYPAKPLWMLGPADARWFIFHFILRYFNPPKHLAAINREARDVKPYGLSFGRIFRSLVVRISSPSMAMGLRSPVPESNDIALVRAEDVAFEVGWHIAPSMRQTEAGPVYSSAWSLVRMAADCSRLALIPTSTTSMAGRMPLSCESWMPGVHIDPSHPVSLFLDGARPVDALETRRVSFLWHGAVAPMDPNPRPLDSPWTRPTHGLRAQSVKEHMAGRHPGLAVPVAERCLIYLAVDGCLGEFAGLEALYWAWKGVMHGRPAPAAGPVPALESPRGLNLLLSRRTGVGYKRRTHVTPQAMMTVVMSQTRVRVSHDITLMSQGTVVRVFRPTSDTGYAFHVDGDGHGTIGTIPDLSMPAVNGRFHIETAQNKRGMDAGRLEVTMAFPAVSVRANRRQFSRIMAFTAGILTPPPDAEVRRTAARKDFYTAFLHSTPGLDDTELPRIQARLTRTLAKLKELPPAPSKAKRVAQIESQLKTLRRLAELKKESVVDEGVVIKYRVDCLEVTLADAGEDTPVVSASLDLLSGTVRRHDGAFDVRVSVHDINATSLDEAMNCGFRDIVERDWERQAKMQGYGQDVVTVAAVRLPPTILAGIPLYSLLDVAVSPLIVRVSQDVLDFISSFLLTDDDAPPRPPRRVRSQSVFSTTPKTPRTKRSNSAPFVLSPMKAPHAISHDTPRAHAPTPTVDVSNTRSKEAQEMLSRASSVRSVGVLRISSIPVRLTYKGGAMASTTDARFKVAALDDSEFLGTWGELYRKYKVHVALSVLNQAPKKLASATIRSLLGRN</sequence>
<dbReference type="Pfam" id="PF10344">
    <property type="entry name" value="Hobbit"/>
    <property type="match status" value="2"/>
</dbReference>
<gene>
    <name evidence="3" type="ORF">J8273_8936</name>
</gene>
<keyword evidence="4" id="KW-1185">Reference proteome</keyword>
<evidence type="ECO:0000259" key="2">
    <source>
        <dbReference type="SMART" id="SM01214"/>
    </source>
</evidence>
<evidence type="ECO:0000256" key="1">
    <source>
        <dbReference type="SAM" id="MobiDB-lite"/>
    </source>
</evidence>